<keyword evidence="2" id="KW-0472">Membrane</keyword>
<organism evidence="4 5">
    <name type="scientific">Dokdonia ponticola</name>
    <dbReference type="NCBI Taxonomy" id="2041041"/>
    <lineage>
        <taxon>Bacteria</taxon>
        <taxon>Pseudomonadati</taxon>
        <taxon>Bacteroidota</taxon>
        <taxon>Flavobacteriia</taxon>
        <taxon>Flavobacteriales</taxon>
        <taxon>Flavobacteriaceae</taxon>
        <taxon>Dokdonia</taxon>
    </lineage>
</organism>
<dbReference type="Pfam" id="PF13239">
    <property type="entry name" value="2TM"/>
    <property type="match status" value="1"/>
</dbReference>
<dbReference type="EMBL" id="JBHSFV010000004">
    <property type="protein sequence ID" value="MFC4634105.1"/>
    <property type="molecule type" value="Genomic_DNA"/>
</dbReference>
<dbReference type="Proteomes" id="UP001596043">
    <property type="component" value="Unassembled WGS sequence"/>
</dbReference>
<keyword evidence="2" id="KW-0812">Transmembrane</keyword>
<evidence type="ECO:0000256" key="1">
    <source>
        <dbReference type="SAM" id="MobiDB-lite"/>
    </source>
</evidence>
<evidence type="ECO:0000313" key="4">
    <source>
        <dbReference type="EMBL" id="MFC4634105.1"/>
    </source>
</evidence>
<feature type="region of interest" description="Disordered" evidence="1">
    <location>
        <begin position="129"/>
        <end position="154"/>
    </location>
</feature>
<evidence type="ECO:0000256" key="2">
    <source>
        <dbReference type="SAM" id="Phobius"/>
    </source>
</evidence>
<keyword evidence="5" id="KW-1185">Reference proteome</keyword>
<reference evidence="5" key="1">
    <citation type="journal article" date="2019" name="Int. J. Syst. Evol. Microbiol.">
        <title>The Global Catalogue of Microorganisms (GCM) 10K type strain sequencing project: providing services to taxonomists for standard genome sequencing and annotation.</title>
        <authorList>
            <consortium name="The Broad Institute Genomics Platform"/>
            <consortium name="The Broad Institute Genome Sequencing Center for Infectious Disease"/>
            <person name="Wu L."/>
            <person name="Ma J."/>
        </authorList>
    </citation>
    <scope>NUCLEOTIDE SEQUENCE [LARGE SCALE GENOMIC DNA]</scope>
    <source>
        <strain evidence="5">YJ-61-S</strain>
    </source>
</reference>
<dbReference type="RefSeq" id="WP_379978329.1">
    <property type="nucleotide sequence ID" value="NZ_JBHSFV010000004.1"/>
</dbReference>
<accession>A0ABV9HX66</accession>
<comment type="caution">
    <text evidence="4">The sequence shown here is derived from an EMBL/GenBank/DDBJ whole genome shotgun (WGS) entry which is preliminary data.</text>
</comment>
<name>A0ABV9HX66_9FLAO</name>
<evidence type="ECO:0000313" key="5">
    <source>
        <dbReference type="Proteomes" id="UP001596043"/>
    </source>
</evidence>
<feature type="transmembrane region" description="Helical" evidence="2">
    <location>
        <begin position="36"/>
        <end position="55"/>
    </location>
</feature>
<sequence length="154" mass="17688">MGLFSKKTTPAIDPEQRALIENAQARIRQKKKLYRHFVLFLAGAVLMIIINPVLGIGKDITLFGYDWFLWAILLWTFFFLVHAINVFVLKRFMGKEWEEEQINALVIKQQKRIAELEEQVAILHPLPEKKSSNLTSETTPTTPTTPTIDPNSPL</sequence>
<keyword evidence="2" id="KW-1133">Transmembrane helix</keyword>
<evidence type="ECO:0000259" key="3">
    <source>
        <dbReference type="Pfam" id="PF13239"/>
    </source>
</evidence>
<feature type="compositionally biased region" description="Low complexity" evidence="1">
    <location>
        <begin position="138"/>
        <end position="147"/>
    </location>
</feature>
<feature type="domain" description="2TM" evidence="3">
    <location>
        <begin position="22"/>
        <end position="105"/>
    </location>
</feature>
<protein>
    <submittedName>
        <fullName evidence="4">2TM domain-containing protein</fullName>
    </submittedName>
</protein>
<proteinExistence type="predicted"/>
<gene>
    <name evidence="4" type="ORF">ACFO3O_09325</name>
</gene>
<dbReference type="InterPro" id="IPR025698">
    <property type="entry name" value="2TM_dom"/>
</dbReference>
<feature type="transmembrane region" description="Helical" evidence="2">
    <location>
        <begin position="67"/>
        <end position="89"/>
    </location>
</feature>